<dbReference type="InterPro" id="IPR036872">
    <property type="entry name" value="CH_dom_sf"/>
</dbReference>
<sequence length="328" mass="36983">AGQVVQAVPVQMQGSAAPAAGAVQQSCVARPVQEEASPAFAAVVSEEAPPVLLLGDSPAGRSPPASGGLEEELSQASSDDDTETTSDGWPPKPPLLRFKMRELFAGRFKTSEELQLIKEANKSLRRVSEITEVDVKTAAVGEMKDIIIGWLNHFFELTISTQLQMEVGFPVIVMFLLDAIYPRRVAWCSVDWKLAYRRALAKNFQVLKKMWDEVNMDKAREFRVENTALRLENMQAAALKEKLAFLKQLKRWFDVRVHHAPPYEPLLRRHEIAELCRIRGHTFDFPPWIKHDKHQKAAPAASNTQKFASMPEYKRLIWFLGSPEHQAM</sequence>
<evidence type="ECO:0000313" key="3">
    <source>
        <dbReference type="Proteomes" id="UP001189429"/>
    </source>
</evidence>
<comment type="caution">
    <text evidence="2">The sequence shown here is derived from an EMBL/GenBank/DDBJ whole genome shotgun (WGS) entry which is preliminary data.</text>
</comment>
<reference evidence="2" key="1">
    <citation type="submission" date="2023-10" db="EMBL/GenBank/DDBJ databases">
        <authorList>
            <person name="Chen Y."/>
            <person name="Shah S."/>
            <person name="Dougan E. K."/>
            <person name="Thang M."/>
            <person name="Chan C."/>
        </authorList>
    </citation>
    <scope>NUCLEOTIDE SEQUENCE [LARGE SCALE GENOMIC DNA]</scope>
</reference>
<proteinExistence type="predicted"/>
<keyword evidence="3" id="KW-1185">Reference proteome</keyword>
<dbReference type="Proteomes" id="UP001189429">
    <property type="component" value="Unassembled WGS sequence"/>
</dbReference>
<dbReference type="Gene3D" id="1.10.418.10">
    <property type="entry name" value="Calponin-like domain"/>
    <property type="match status" value="1"/>
</dbReference>
<feature type="region of interest" description="Disordered" evidence="1">
    <location>
        <begin position="53"/>
        <end position="94"/>
    </location>
</feature>
<evidence type="ECO:0000313" key="2">
    <source>
        <dbReference type="EMBL" id="CAK0802341.1"/>
    </source>
</evidence>
<feature type="non-terminal residue" evidence="2">
    <location>
        <position position="1"/>
    </location>
</feature>
<accession>A0ABN9Q946</accession>
<feature type="compositionally biased region" description="Acidic residues" evidence="1">
    <location>
        <begin position="69"/>
        <end position="84"/>
    </location>
</feature>
<name>A0ABN9Q946_9DINO</name>
<organism evidence="2 3">
    <name type="scientific">Prorocentrum cordatum</name>
    <dbReference type="NCBI Taxonomy" id="2364126"/>
    <lineage>
        <taxon>Eukaryota</taxon>
        <taxon>Sar</taxon>
        <taxon>Alveolata</taxon>
        <taxon>Dinophyceae</taxon>
        <taxon>Prorocentrales</taxon>
        <taxon>Prorocentraceae</taxon>
        <taxon>Prorocentrum</taxon>
    </lineage>
</organism>
<evidence type="ECO:0000256" key="1">
    <source>
        <dbReference type="SAM" id="MobiDB-lite"/>
    </source>
</evidence>
<protein>
    <submittedName>
        <fullName evidence="2">Uncharacterized protein</fullName>
    </submittedName>
</protein>
<dbReference type="EMBL" id="CAUYUJ010002780">
    <property type="protein sequence ID" value="CAK0802341.1"/>
    <property type="molecule type" value="Genomic_DNA"/>
</dbReference>
<gene>
    <name evidence="2" type="ORF">PCOR1329_LOCUS9893</name>
</gene>